<name>A0A6P0DV42_RHILE</name>
<feature type="domain" description="HTH lysR-type" evidence="7">
    <location>
        <begin position="7"/>
        <end position="64"/>
    </location>
</feature>
<evidence type="ECO:0000256" key="4">
    <source>
        <dbReference type="ARBA" id="ARBA00023125"/>
    </source>
</evidence>
<feature type="non-terminal residue" evidence="8">
    <location>
        <position position="151"/>
    </location>
</feature>
<dbReference type="AlphaFoldDB" id="A0A6P0DV42"/>
<evidence type="ECO:0000256" key="1">
    <source>
        <dbReference type="ARBA" id="ARBA00009437"/>
    </source>
</evidence>
<dbReference type="InterPro" id="IPR036390">
    <property type="entry name" value="WH_DNA-bd_sf"/>
</dbReference>
<keyword evidence="3" id="KW-0805">Transcription regulation</keyword>
<evidence type="ECO:0000256" key="6">
    <source>
        <dbReference type="ARBA" id="ARBA00023163"/>
    </source>
</evidence>
<dbReference type="SUPFAM" id="SSF53850">
    <property type="entry name" value="Periplasmic binding protein-like II"/>
    <property type="match status" value="1"/>
</dbReference>
<keyword evidence="5" id="KW-0010">Activator</keyword>
<dbReference type="InterPro" id="IPR036388">
    <property type="entry name" value="WH-like_DNA-bd_sf"/>
</dbReference>
<dbReference type="InterPro" id="IPR000847">
    <property type="entry name" value="LysR_HTH_N"/>
</dbReference>
<dbReference type="InterPro" id="IPR050389">
    <property type="entry name" value="LysR-type_TF"/>
</dbReference>
<sequence length="151" mass="16424">MLNMRSVDLNLLTTLQALLVEQSVSRAALKVGLSQPATSHALARLRELFKDALLERHGGQLRRTALASELMPRLDAALRAARAVFDPEVSFDPMQVSAEVRLAATEYVSALLLPPLMKKIKSEAPGVDFRVIPTNKLAVAEILRSGQADLA</sequence>
<evidence type="ECO:0000313" key="8">
    <source>
        <dbReference type="EMBL" id="NEK55395.1"/>
    </source>
</evidence>
<dbReference type="Gene3D" id="3.40.190.10">
    <property type="entry name" value="Periplasmic binding protein-like II"/>
    <property type="match status" value="1"/>
</dbReference>
<dbReference type="Proteomes" id="UP000471409">
    <property type="component" value="Unassembled WGS sequence"/>
</dbReference>
<dbReference type="PRINTS" id="PR00039">
    <property type="entry name" value="HTHLYSR"/>
</dbReference>
<dbReference type="GO" id="GO:0003700">
    <property type="term" value="F:DNA-binding transcription factor activity"/>
    <property type="evidence" value="ECO:0007669"/>
    <property type="project" value="InterPro"/>
</dbReference>
<evidence type="ECO:0000256" key="3">
    <source>
        <dbReference type="ARBA" id="ARBA00023015"/>
    </source>
</evidence>
<dbReference type="PANTHER" id="PTHR30118">
    <property type="entry name" value="HTH-TYPE TRANSCRIPTIONAL REGULATOR LEUO-RELATED"/>
    <property type="match status" value="1"/>
</dbReference>
<dbReference type="SUPFAM" id="SSF46785">
    <property type="entry name" value="Winged helix' DNA-binding domain"/>
    <property type="match status" value="1"/>
</dbReference>
<accession>A0A6P0DV42</accession>
<keyword evidence="2" id="KW-0536">Nodulation</keyword>
<dbReference type="EMBL" id="WXXP01000496">
    <property type="protein sequence ID" value="NEK55395.1"/>
    <property type="molecule type" value="Genomic_DNA"/>
</dbReference>
<evidence type="ECO:0000259" key="7">
    <source>
        <dbReference type="PROSITE" id="PS50931"/>
    </source>
</evidence>
<proteinExistence type="inferred from homology"/>
<keyword evidence="4" id="KW-0238">DNA-binding</keyword>
<protein>
    <submittedName>
        <fullName evidence="8">LysR family transcriptional regulator</fullName>
    </submittedName>
</protein>
<keyword evidence="6" id="KW-0804">Transcription</keyword>
<dbReference type="Gene3D" id="1.10.10.10">
    <property type="entry name" value="Winged helix-like DNA-binding domain superfamily/Winged helix DNA-binding domain"/>
    <property type="match status" value="1"/>
</dbReference>
<evidence type="ECO:0000313" key="9">
    <source>
        <dbReference type="Proteomes" id="UP000471409"/>
    </source>
</evidence>
<gene>
    <name evidence="8" type="ORF">GUK36_39895</name>
</gene>
<dbReference type="Pfam" id="PF00126">
    <property type="entry name" value="HTH_1"/>
    <property type="match status" value="1"/>
</dbReference>
<evidence type="ECO:0000256" key="5">
    <source>
        <dbReference type="ARBA" id="ARBA00023159"/>
    </source>
</evidence>
<dbReference type="PROSITE" id="PS50931">
    <property type="entry name" value="HTH_LYSR"/>
    <property type="match status" value="1"/>
</dbReference>
<organism evidence="8 9">
    <name type="scientific">Rhizobium leguminosarum</name>
    <dbReference type="NCBI Taxonomy" id="384"/>
    <lineage>
        <taxon>Bacteria</taxon>
        <taxon>Pseudomonadati</taxon>
        <taxon>Pseudomonadota</taxon>
        <taxon>Alphaproteobacteria</taxon>
        <taxon>Hyphomicrobiales</taxon>
        <taxon>Rhizobiaceae</taxon>
        <taxon>Rhizobium/Agrobacterium group</taxon>
        <taxon>Rhizobium</taxon>
    </lineage>
</organism>
<reference evidence="8 9" key="1">
    <citation type="submission" date="2020-01" db="EMBL/GenBank/DDBJ databases">
        <title>Rhizobium genotypes associated with high levels of biological nitrogen fixation by grain legumes in a temperate-maritime cropping system.</title>
        <authorList>
            <person name="Maluk M."/>
            <person name="Francesc Ferrando Molina F."/>
            <person name="Lopez Del Egido L."/>
            <person name="Lafos M."/>
            <person name="Langarica-Fuentes A."/>
            <person name="Gebre Yohannes G."/>
            <person name="Young M.W."/>
            <person name="Martin P."/>
            <person name="Gantlett R."/>
            <person name="Kenicer G."/>
            <person name="Hawes C."/>
            <person name="Begg G.S."/>
            <person name="Quilliam R.S."/>
            <person name="Squire G.R."/>
            <person name="Poole P.S."/>
            <person name="Young P.W."/>
            <person name="Iannetta P.M."/>
            <person name="James E.K."/>
        </authorList>
    </citation>
    <scope>NUCLEOTIDE SEQUENCE [LARGE SCALE GENOMIC DNA]</scope>
    <source>
        <strain evidence="8 9">JHI944</strain>
    </source>
</reference>
<comment type="caution">
    <text evidence="8">The sequence shown here is derived from an EMBL/GenBank/DDBJ whole genome shotgun (WGS) entry which is preliminary data.</text>
</comment>
<dbReference type="RefSeq" id="WP_164001231.1">
    <property type="nucleotide sequence ID" value="NZ_WXXP01000496.1"/>
</dbReference>
<comment type="similarity">
    <text evidence="1">Belongs to the LysR transcriptional regulatory family.</text>
</comment>
<dbReference type="Pfam" id="PF03466">
    <property type="entry name" value="LysR_substrate"/>
    <property type="match status" value="1"/>
</dbReference>
<dbReference type="InterPro" id="IPR005119">
    <property type="entry name" value="LysR_subst-bd"/>
</dbReference>
<dbReference type="PANTHER" id="PTHR30118:SF15">
    <property type="entry name" value="TRANSCRIPTIONAL REGULATORY PROTEIN"/>
    <property type="match status" value="1"/>
</dbReference>
<dbReference type="GO" id="GO:0003677">
    <property type="term" value="F:DNA binding"/>
    <property type="evidence" value="ECO:0007669"/>
    <property type="project" value="UniProtKB-KW"/>
</dbReference>
<evidence type="ECO:0000256" key="2">
    <source>
        <dbReference type="ARBA" id="ARBA00022458"/>
    </source>
</evidence>